<accession>A0ABP4WKJ2</accession>
<dbReference type="Proteomes" id="UP001500506">
    <property type="component" value="Unassembled WGS sequence"/>
</dbReference>
<feature type="domain" description="DUF1990" evidence="2">
    <location>
        <begin position="16"/>
        <end position="156"/>
    </location>
</feature>
<name>A0ABP4WKJ2_9MICO</name>
<evidence type="ECO:0000313" key="3">
    <source>
        <dbReference type="EMBL" id="GAA1756780.1"/>
    </source>
</evidence>
<gene>
    <name evidence="3" type="ORF">GCM10009747_14140</name>
</gene>
<proteinExistence type="predicted"/>
<evidence type="ECO:0000313" key="4">
    <source>
        <dbReference type="Proteomes" id="UP001500506"/>
    </source>
</evidence>
<dbReference type="PANTHER" id="PTHR34202">
    <property type="entry name" value="UPF0548 PROTEIN"/>
    <property type="match status" value="1"/>
</dbReference>
<dbReference type="InterPro" id="IPR014457">
    <property type="entry name" value="UCP010260"/>
</dbReference>
<keyword evidence="4" id="KW-1185">Reference proteome</keyword>
<dbReference type="Pfam" id="PF09348">
    <property type="entry name" value="DUF1990"/>
    <property type="match status" value="1"/>
</dbReference>
<evidence type="ECO:0000256" key="1">
    <source>
        <dbReference type="SAM" id="MobiDB-lite"/>
    </source>
</evidence>
<dbReference type="EMBL" id="BAAANH010000003">
    <property type="protein sequence ID" value="GAA1756780.1"/>
    <property type="molecule type" value="Genomic_DNA"/>
</dbReference>
<reference evidence="4" key="1">
    <citation type="journal article" date="2019" name="Int. J. Syst. Evol. Microbiol.">
        <title>The Global Catalogue of Microorganisms (GCM) 10K type strain sequencing project: providing services to taxonomists for standard genome sequencing and annotation.</title>
        <authorList>
            <consortium name="The Broad Institute Genomics Platform"/>
            <consortium name="The Broad Institute Genome Sequencing Center for Infectious Disease"/>
            <person name="Wu L."/>
            <person name="Ma J."/>
        </authorList>
    </citation>
    <scope>NUCLEOTIDE SEQUENCE [LARGE SCALE GENOMIC DNA]</scope>
    <source>
        <strain evidence="4">JCM 14319</strain>
    </source>
</reference>
<evidence type="ECO:0000259" key="2">
    <source>
        <dbReference type="Pfam" id="PF09348"/>
    </source>
</evidence>
<feature type="region of interest" description="Disordered" evidence="1">
    <location>
        <begin position="1"/>
        <end position="21"/>
    </location>
</feature>
<dbReference type="PANTHER" id="PTHR34202:SF1">
    <property type="entry name" value="UPF0548 PROTEIN"/>
    <property type="match status" value="1"/>
</dbReference>
<organism evidence="3 4">
    <name type="scientific">Agromyces humatus</name>
    <dbReference type="NCBI Taxonomy" id="279573"/>
    <lineage>
        <taxon>Bacteria</taxon>
        <taxon>Bacillati</taxon>
        <taxon>Actinomycetota</taxon>
        <taxon>Actinomycetes</taxon>
        <taxon>Micrococcales</taxon>
        <taxon>Microbacteriaceae</taxon>
        <taxon>Agromyces</taxon>
    </lineage>
</organism>
<comment type="caution">
    <text evidence="3">The sequence shown here is derived from an EMBL/GenBank/DDBJ whole genome shotgun (WGS) entry which is preliminary data.</text>
</comment>
<dbReference type="InterPro" id="IPR018960">
    <property type="entry name" value="DUF1990"/>
</dbReference>
<protein>
    <submittedName>
        <fullName evidence="3">DUF1990 domain-containing protein</fullName>
    </submittedName>
</protein>
<dbReference type="RefSeq" id="WP_232499105.1">
    <property type="nucleotide sequence ID" value="NZ_BAAANH010000003.1"/>
</dbReference>
<dbReference type="PIRSF" id="PIRSF010260">
    <property type="entry name" value="UCP010260"/>
    <property type="match status" value="1"/>
</dbReference>
<sequence>MTNPELPAWPADESSPFRRSEVSTRIGRGDEVFERAARDVLRWKVKTRSGFTVPVARPVSPGTELTITARVVGIPVHEPVQVVSVVATGSRVGFSYRTLPGHPVVGEEAFIVHREGEDVFLTIRSLTSPAPQQPWRALYLLLRLAQRVARRRYLRALR</sequence>